<dbReference type="Gene3D" id="1.20.1250.20">
    <property type="entry name" value="MFS general substrate transporter like domains"/>
    <property type="match status" value="1"/>
</dbReference>
<keyword evidence="2" id="KW-0813">Transport</keyword>
<dbReference type="AlphaFoldDB" id="A0A3A3FH24"/>
<reference evidence="9" key="1">
    <citation type="submission" date="2018-09" db="EMBL/GenBank/DDBJ databases">
        <authorList>
            <person name="Zhu H."/>
        </authorList>
    </citation>
    <scope>NUCLEOTIDE SEQUENCE [LARGE SCALE GENOMIC DNA]</scope>
    <source>
        <strain evidence="9">K1R23-30</strain>
    </source>
</reference>
<keyword evidence="3 6" id="KW-0812">Transmembrane</keyword>
<evidence type="ECO:0000313" key="9">
    <source>
        <dbReference type="Proteomes" id="UP000265955"/>
    </source>
</evidence>
<protein>
    <submittedName>
        <fullName evidence="8">MFS transporter</fullName>
    </submittedName>
</protein>
<sequence>MKLNDTIVAGSAKAPATEEAVPASSWYALAILTLIYSCHFLDRTMISIIVEPVRAEFKLSDSQLGLLTGLAYGATFALAGIPIGLLIDRVNRIRLMAVLVTIWSAMTALSGLAQSYIQLLLARMGVGASEAGGSPTSLSLISDFFPASRRSTAVGCFFLSNAIGATLSIFIGGFITAKYGWRAAMLVAGLPGIALAVVLILTVRNPKRGATDTGEVQQKAATLKEVAGYLSRNSAMLHLLAGISIITAAIATLGAWLPSFGMRFHGLSIKEAGMVSALAGGFFAAAGSVVGGLLSDRLGKKHPRRRIDLCFFICFATLLLAVGGTLVSKTPVAIGMMCFAMLVSFATFPASFGSMLSLAAPNMRGVTSATMQVCTNLVGYGLGPFMVGVLSDLYGGDQSLRYAMATVMCICCPWAALHFALSARARGRMAVGA</sequence>
<dbReference type="SUPFAM" id="SSF103473">
    <property type="entry name" value="MFS general substrate transporter"/>
    <property type="match status" value="1"/>
</dbReference>
<dbReference type="EMBL" id="QYUO01000003">
    <property type="protein sequence ID" value="RJF91698.1"/>
    <property type="molecule type" value="Genomic_DNA"/>
</dbReference>
<comment type="caution">
    <text evidence="8">The sequence shown here is derived from an EMBL/GenBank/DDBJ whole genome shotgun (WGS) entry which is preliminary data.</text>
</comment>
<keyword evidence="4 6" id="KW-1133">Transmembrane helix</keyword>
<dbReference type="GO" id="GO:0016020">
    <property type="term" value="C:membrane"/>
    <property type="evidence" value="ECO:0007669"/>
    <property type="project" value="UniProtKB-SubCell"/>
</dbReference>
<dbReference type="Pfam" id="PF07690">
    <property type="entry name" value="MFS_1"/>
    <property type="match status" value="1"/>
</dbReference>
<feature type="transmembrane region" description="Helical" evidence="6">
    <location>
        <begin position="333"/>
        <end position="356"/>
    </location>
</feature>
<evidence type="ECO:0000256" key="1">
    <source>
        <dbReference type="ARBA" id="ARBA00004141"/>
    </source>
</evidence>
<feature type="transmembrane region" description="Helical" evidence="6">
    <location>
        <begin position="277"/>
        <end position="295"/>
    </location>
</feature>
<evidence type="ECO:0000256" key="4">
    <source>
        <dbReference type="ARBA" id="ARBA00022989"/>
    </source>
</evidence>
<feature type="transmembrane region" description="Helical" evidence="6">
    <location>
        <begin position="377"/>
        <end position="396"/>
    </location>
</feature>
<dbReference type="InterPro" id="IPR044770">
    <property type="entry name" value="MFS_spinster-like"/>
</dbReference>
<dbReference type="InterPro" id="IPR011701">
    <property type="entry name" value="MFS"/>
</dbReference>
<keyword evidence="9" id="KW-1185">Reference proteome</keyword>
<dbReference type="PANTHER" id="PTHR23505">
    <property type="entry name" value="SPINSTER"/>
    <property type="match status" value="1"/>
</dbReference>
<feature type="transmembrane region" description="Helical" evidence="6">
    <location>
        <begin position="154"/>
        <end position="177"/>
    </location>
</feature>
<evidence type="ECO:0000256" key="3">
    <source>
        <dbReference type="ARBA" id="ARBA00022692"/>
    </source>
</evidence>
<feature type="transmembrane region" description="Helical" evidence="6">
    <location>
        <begin position="307"/>
        <end position="327"/>
    </location>
</feature>
<gene>
    <name evidence="8" type="ORF">D3871_23680</name>
</gene>
<feature type="transmembrane region" description="Helical" evidence="6">
    <location>
        <begin position="402"/>
        <end position="421"/>
    </location>
</feature>
<keyword evidence="5 6" id="KW-0472">Membrane</keyword>
<feature type="transmembrane region" description="Helical" evidence="6">
    <location>
        <begin position="93"/>
        <end position="113"/>
    </location>
</feature>
<feature type="domain" description="Major facilitator superfamily (MFS) profile" evidence="7">
    <location>
        <begin position="28"/>
        <end position="433"/>
    </location>
</feature>
<evidence type="ECO:0000259" key="7">
    <source>
        <dbReference type="PROSITE" id="PS50850"/>
    </source>
</evidence>
<dbReference type="PROSITE" id="PS50850">
    <property type="entry name" value="MFS"/>
    <property type="match status" value="1"/>
</dbReference>
<dbReference type="OrthoDB" id="7002695at2"/>
<evidence type="ECO:0000256" key="2">
    <source>
        <dbReference type="ARBA" id="ARBA00022448"/>
    </source>
</evidence>
<name>A0A3A3FH24_9BURK</name>
<evidence type="ECO:0000256" key="5">
    <source>
        <dbReference type="ARBA" id="ARBA00023136"/>
    </source>
</evidence>
<organism evidence="8 9">
    <name type="scientific">Noviherbaspirillum saxi</name>
    <dbReference type="NCBI Taxonomy" id="2320863"/>
    <lineage>
        <taxon>Bacteria</taxon>
        <taxon>Pseudomonadati</taxon>
        <taxon>Pseudomonadota</taxon>
        <taxon>Betaproteobacteria</taxon>
        <taxon>Burkholderiales</taxon>
        <taxon>Oxalobacteraceae</taxon>
        <taxon>Noviherbaspirillum</taxon>
    </lineage>
</organism>
<accession>A0A3A3FH24</accession>
<dbReference type="InterPro" id="IPR036259">
    <property type="entry name" value="MFS_trans_sf"/>
</dbReference>
<dbReference type="GO" id="GO:0022857">
    <property type="term" value="F:transmembrane transporter activity"/>
    <property type="evidence" value="ECO:0007669"/>
    <property type="project" value="InterPro"/>
</dbReference>
<comment type="subcellular location">
    <subcellularLocation>
        <location evidence="1">Membrane</location>
        <topology evidence="1">Multi-pass membrane protein</topology>
    </subcellularLocation>
</comment>
<dbReference type="RefSeq" id="WP_119771596.1">
    <property type="nucleotide sequence ID" value="NZ_QYUO01000003.1"/>
</dbReference>
<dbReference type="CDD" id="cd17328">
    <property type="entry name" value="MFS_spinster_like"/>
    <property type="match status" value="1"/>
</dbReference>
<feature type="transmembrane region" description="Helical" evidence="6">
    <location>
        <begin position="25"/>
        <end position="43"/>
    </location>
</feature>
<proteinExistence type="predicted"/>
<evidence type="ECO:0000256" key="6">
    <source>
        <dbReference type="SAM" id="Phobius"/>
    </source>
</evidence>
<feature type="transmembrane region" description="Helical" evidence="6">
    <location>
        <begin position="64"/>
        <end position="87"/>
    </location>
</feature>
<feature type="transmembrane region" description="Helical" evidence="6">
    <location>
        <begin position="183"/>
        <end position="203"/>
    </location>
</feature>
<evidence type="ECO:0000313" key="8">
    <source>
        <dbReference type="EMBL" id="RJF91698.1"/>
    </source>
</evidence>
<dbReference type="Proteomes" id="UP000265955">
    <property type="component" value="Unassembled WGS sequence"/>
</dbReference>
<dbReference type="PANTHER" id="PTHR23505:SF79">
    <property type="entry name" value="PROTEIN SPINSTER"/>
    <property type="match status" value="1"/>
</dbReference>
<dbReference type="InterPro" id="IPR020846">
    <property type="entry name" value="MFS_dom"/>
</dbReference>
<feature type="transmembrane region" description="Helical" evidence="6">
    <location>
        <begin position="237"/>
        <end position="257"/>
    </location>
</feature>